<reference evidence="2" key="1">
    <citation type="journal article" date="2019" name="Int. J. Syst. Evol. Microbiol.">
        <title>The Global Catalogue of Microorganisms (GCM) 10K type strain sequencing project: providing services to taxonomists for standard genome sequencing and annotation.</title>
        <authorList>
            <consortium name="The Broad Institute Genomics Platform"/>
            <consortium name="The Broad Institute Genome Sequencing Center for Infectious Disease"/>
            <person name="Wu L."/>
            <person name="Ma J."/>
        </authorList>
    </citation>
    <scope>NUCLEOTIDE SEQUENCE [LARGE SCALE GENOMIC DNA]</scope>
    <source>
        <strain evidence="2">KCTC 62164</strain>
    </source>
</reference>
<sequence>MAVKFDTPDFTKAFETFFKAIPTDTSAFDEAFKSASTFAGKYSDIMIGAAQKNIDLSAAWTKDALAGLDKIAKPQAEAAAYEKVTTDVVGDFVQATPERIADFAEVAKKAQLDTIELFMAAGKETTETAKKAVKTATKAA</sequence>
<proteinExistence type="predicted"/>
<dbReference type="Proteomes" id="UP001595444">
    <property type="component" value="Unassembled WGS sequence"/>
</dbReference>
<name>A0ABV7D8S1_9PROT</name>
<comment type="caution">
    <text evidence="1">The sequence shown here is derived from an EMBL/GenBank/DDBJ whole genome shotgun (WGS) entry which is preliminary data.</text>
</comment>
<keyword evidence="2" id="KW-1185">Reference proteome</keyword>
<dbReference type="RefSeq" id="WP_194213314.1">
    <property type="nucleotide sequence ID" value="NZ_CP061205.1"/>
</dbReference>
<accession>A0ABV7D8S1</accession>
<dbReference type="EMBL" id="JBHRSL010000010">
    <property type="protein sequence ID" value="MFC3053007.1"/>
    <property type="molecule type" value="Genomic_DNA"/>
</dbReference>
<protein>
    <submittedName>
        <fullName evidence="1">Phasin, PhaP</fullName>
    </submittedName>
</protein>
<evidence type="ECO:0000313" key="1">
    <source>
        <dbReference type="EMBL" id="MFC3053007.1"/>
    </source>
</evidence>
<gene>
    <name evidence="1" type="ORF">ACFOKA_13915</name>
</gene>
<organism evidence="1 2">
    <name type="scientific">Kordiimonas pumila</name>
    <dbReference type="NCBI Taxonomy" id="2161677"/>
    <lineage>
        <taxon>Bacteria</taxon>
        <taxon>Pseudomonadati</taxon>
        <taxon>Pseudomonadota</taxon>
        <taxon>Alphaproteobacteria</taxon>
        <taxon>Kordiimonadales</taxon>
        <taxon>Kordiimonadaceae</taxon>
        <taxon>Kordiimonas</taxon>
    </lineage>
</organism>
<evidence type="ECO:0000313" key="2">
    <source>
        <dbReference type="Proteomes" id="UP001595444"/>
    </source>
</evidence>